<evidence type="ECO:0000313" key="3">
    <source>
        <dbReference type="EMBL" id="OGG48149.1"/>
    </source>
</evidence>
<sequence>MNSTSESPSQVLPADRRVEWIVGVSGGIPAHRPVWKRVTDAPYDADPTGARDSSAAFNRALADMPEHHTLFVPPGTYRLDSGIRWKGRGNHKTLRGAGPGLSKLLFYWGLIEMGPGVPRERTGLDLNARRNGLTIDADLSQDAVKGETHIHLASLPAWVKPGHLYILDQLDDPDLVQSGGSGGSSHPREQTGNGPRGLGQIVLVTSIQQNGPSDFQVNFEIPLYYSFKTAQQAQIAMAGYDAESEAPLSGCGIEDLFMEAKYATGWSKGVSGHFIRMDSCMNCWVKNVEGDNVPSNCHVWASFCYRIEVRDSYFHDSHGYGGGEAYGVALYNVTSASLVENNALKQLHCPLLVCYGASGNVFGYNYVFEGASESVASSLALSTHATHAYMNLWEGNHAVKMLADWYHGSNSHGVLYRNRLLGYEPRDPNDHTPVGLECYCRKWSAIGNVLGVSGFHTIYEKANGEPGSPLDRVIYKLGYRNNFACSQPPYDDLATVDLLRHGNWDAATRSVKWDPAIPDHNLPPSLYLKARPSWFGDLPWPAFGPDVPGLEGKLPAQARLWGDAPPPAFAPPAPVENPPDR</sequence>
<dbReference type="Pfam" id="PF12708">
    <property type="entry name" value="Pect-lyase_RHGA_epim"/>
    <property type="match status" value="1"/>
</dbReference>
<dbReference type="InterPro" id="IPR012334">
    <property type="entry name" value="Pectin_lyas_fold"/>
</dbReference>
<dbReference type="Gene3D" id="2.160.20.10">
    <property type="entry name" value="Single-stranded right-handed beta-helix, Pectin lyase-like"/>
    <property type="match status" value="2"/>
</dbReference>
<dbReference type="InterPro" id="IPR024535">
    <property type="entry name" value="RHGA/B-epi-like_pectate_lyase"/>
</dbReference>
<dbReference type="EMBL" id="MFKF01000254">
    <property type="protein sequence ID" value="OGG48149.1"/>
    <property type="molecule type" value="Genomic_DNA"/>
</dbReference>
<reference evidence="3 4" key="1">
    <citation type="journal article" date="2016" name="Nat. Commun.">
        <title>Thousands of microbial genomes shed light on interconnected biogeochemical processes in an aquifer system.</title>
        <authorList>
            <person name="Anantharaman K."/>
            <person name="Brown C.T."/>
            <person name="Hug L.A."/>
            <person name="Sharon I."/>
            <person name="Castelle C.J."/>
            <person name="Probst A.J."/>
            <person name="Thomas B.C."/>
            <person name="Singh A."/>
            <person name="Wilkins M.J."/>
            <person name="Karaoz U."/>
            <person name="Brodie E.L."/>
            <person name="Williams K.H."/>
            <person name="Hubbard S.S."/>
            <person name="Banfield J.F."/>
        </authorList>
    </citation>
    <scope>NUCLEOTIDE SEQUENCE [LARGE SCALE GENOMIC DNA]</scope>
    <source>
        <strain evidence="4">RIFCSPLOWO2_12_FULL_64_10</strain>
    </source>
</reference>
<dbReference type="AlphaFoldDB" id="A0A1F6CG34"/>
<organism evidence="3 4">
    <name type="scientific">Handelsmanbacteria sp. (strain RIFCSPLOWO2_12_FULL_64_10)</name>
    <dbReference type="NCBI Taxonomy" id="1817868"/>
    <lineage>
        <taxon>Bacteria</taxon>
        <taxon>Candidatus Handelsmaniibacteriota</taxon>
    </lineage>
</organism>
<dbReference type="InterPro" id="IPR011050">
    <property type="entry name" value="Pectin_lyase_fold/virulence"/>
</dbReference>
<dbReference type="Proteomes" id="UP000178606">
    <property type="component" value="Unassembled WGS sequence"/>
</dbReference>
<feature type="region of interest" description="Disordered" evidence="1">
    <location>
        <begin position="554"/>
        <end position="581"/>
    </location>
</feature>
<proteinExistence type="predicted"/>
<evidence type="ECO:0000259" key="2">
    <source>
        <dbReference type="Pfam" id="PF12708"/>
    </source>
</evidence>
<feature type="domain" description="Rhamnogalacturonase A/B/Epimerase-like pectate lyase" evidence="2">
    <location>
        <begin position="43"/>
        <end position="84"/>
    </location>
</feature>
<protein>
    <recommendedName>
        <fullName evidence="2">Rhamnogalacturonase A/B/Epimerase-like pectate lyase domain-containing protein</fullName>
    </recommendedName>
</protein>
<evidence type="ECO:0000256" key="1">
    <source>
        <dbReference type="SAM" id="MobiDB-lite"/>
    </source>
</evidence>
<dbReference type="SUPFAM" id="SSF51126">
    <property type="entry name" value="Pectin lyase-like"/>
    <property type="match status" value="1"/>
</dbReference>
<comment type="caution">
    <text evidence="3">The sequence shown here is derived from an EMBL/GenBank/DDBJ whole genome shotgun (WGS) entry which is preliminary data.</text>
</comment>
<feature type="region of interest" description="Disordered" evidence="1">
    <location>
        <begin position="176"/>
        <end position="195"/>
    </location>
</feature>
<feature type="compositionally biased region" description="Pro residues" evidence="1">
    <location>
        <begin position="564"/>
        <end position="581"/>
    </location>
</feature>
<name>A0A1F6CG34_HANXR</name>
<accession>A0A1F6CG34</accession>
<evidence type="ECO:0000313" key="4">
    <source>
        <dbReference type="Proteomes" id="UP000178606"/>
    </source>
</evidence>
<gene>
    <name evidence="3" type="ORF">A3F84_22995</name>
</gene>